<organism evidence="1 2">
    <name type="scientific">Meloidogyne enterolobii</name>
    <name type="common">Root-knot nematode worm</name>
    <name type="synonym">Meloidogyne mayaguensis</name>
    <dbReference type="NCBI Taxonomy" id="390850"/>
    <lineage>
        <taxon>Eukaryota</taxon>
        <taxon>Metazoa</taxon>
        <taxon>Ecdysozoa</taxon>
        <taxon>Nematoda</taxon>
        <taxon>Chromadorea</taxon>
        <taxon>Rhabditida</taxon>
        <taxon>Tylenchina</taxon>
        <taxon>Tylenchomorpha</taxon>
        <taxon>Tylenchoidea</taxon>
        <taxon>Meloidogynidae</taxon>
        <taxon>Meloidogyninae</taxon>
        <taxon>Meloidogyne</taxon>
    </lineage>
</organism>
<dbReference type="Proteomes" id="UP001497535">
    <property type="component" value="Unassembled WGS sequence"/>
</dbReference>
<gene>
    <name evidence="1" type="ORF">MENTE1834_LOCUS15766</name>
</gene>
<dbReference type="EMBL" id="CAVMJV010000017">
    <property type="protein sequence ID" value="CAK5059645.1"/>
    <property type="molecule type" value="Genomic_DNA"/>
</dbReference>
<name>A0ACB0YS21_MELEN</name>
<proteinExistence type="predicted"/>
<protein>
    <submittedName>
        <fullName evidence="1">Uncharacterized protein</fullName>
    </submittedName>
</protein>
<accession>A0ACB0YS21</accession>
<keyword evidence="2" id="KW-1185">Reference proteome</keyword>
<evidence type="ECO:0000313" key="1">
    <source>
        <dbReference type="EMBL" id="CAK5059645.1"/>
    </source>
</evidence>
<comment type="caution">
    <text evidence="1">The sequence shown here is derived from an EMBL/GenBank/DDBJ whole genome shotgun (WGS) entry which is preliminary data.</text>
</comment>
<evidence type="ECO:0000313" key="2">
    <source>
        <dbReference type="Proteomes" id="UP001497535"/>
    </source>
</evidence>
<sequence>MKQPSKPFFLFYYTRFETNTNPYILFLTYKKFTYFLPKHLKIYLKIYFRPKNKEIIVDAVDFKVEGLFRNNVTLTSNVNQASPGEPIKFSVHASPNSFVGLLAIDQSVLLLKSGNDLTKELVEQDLEEYDTISSGNRFWGDFRMKRRARSIWYPFWGVGGRDANSIFKNSGLIVLTDAYLYSEPESIGLFGYPVSDEGFVMDDASVESLAVTPNKNVLKPLVRKRFPETWIWSDMLTSESGEAVYETTVPDTITSWICSAFAINEENGLGLAPSQLKLRVFRPFFLRLELPYSVKRGEKMALQVLIFNYLETEQEVTVTLKPNPGFELLQKDGSPLRPPRQDLKQNNGNTKTNTVLYSRSLSVPGGGGTRAVYFPLKFTEIGQIRLSLQGRAEQANDAIEQTLLVEPEGYRVDRNIPLVVDLSQTTTLTTTTTEANEQQNIQTPELQQQQSPQFHQILEMQFPADYVTGSRKVKYIFVM</sequence>
<reference evidence="1" key="1">
    <citation type="submission" date="2023-11" db="EMBL/GenBank/DDBJ databases">
        <authorList>
            <person name="Poullet M."/>
        </authorList>
    </citation>
    <scope>NUCLEOTIDE SEQUENCE</scope>
    <source>
        <strain evidence="1">E1834</strain>
    </source>
</reference>